<keyword evidence="6" id="KW-1185">Reference proteome</keyword>
<dbReference type="PANTHER" id="PTHR33376:SF7">
    <property type="entry name" value="C4-DICARBOXYLATE-BINDING PROTEIN DCTB"/>
    <property type="match status" value="1"/>
</dbReference>
<dbReference type="GO" id="GO:0055085">
    <property type="term" value="P:transmembrane transport"/>
    <property type="evidence" value="ECO:0007669"/>
    <property type="project" value="InterPro"/>
</dbReference>
<protein>
    <submittedName>
        <fullName evidence="5">Tripartite ATP-independent transporter solute receptor, DctP family</fullName>
    </submittedName>
</protein>
<comment type="similarity">
    <text evidence="1">Belongs to the bacterial solute-binding protein 7 family.</text>
</comment>
<dbReference type="RefSeq" id="WP_165608223.1">
    <property type="nucleotide sequence ID" value="NZ_FOYM01000009.1"/>
</dbReference>
<evidence type="ECO:0000256" key="4">
    <source>
        <dbReference type="SAM" id="SignalP"/>
    </source>
</evidence>
<feature type="signal peptide" evidence="4">
    <location>
        <begin position="1"/>
        <end position="21"/>
    </location>
</feature>
<dbReference type="PIRSF" id="PIRSF006470">
    <property type="entry name" value="DctB"/>
    <property type="match status" value="1"/>
</dbReference>
<dbReference type="InterPro" id="IPR018389">
    <property type="entry name" value="DctP_fam"/>
</dbReference>
<evidence type="ECO:0000256" key="2">
    <source>
        <dbReference type="ARBA" id="ARBA00022448"/>
    </source>
</evidence>
<proteinExistence type="inferred from homology"/>
<dbReference type="GO" id="GO:0030288">
    <property type="term" value="C:outer membrane-bounded periplasmic space"/>
    <property type="evidence" value="ECO:0007669"/>
    <property type="project" value="InterPro"/>
</dbReference>
<evidence type="ECO:0000313" key="5">
    <source>
        <dbReference type="EMBL" id="SFR03884.1"/>
    </source>
</evidence>
<dbReference type="CDD" id="cd13603">
    <property type="entry name" value="PBP2_TRAP_Siap_TeaA_like"/>
    <property type="match status" value="1"/>
</dbReference>
<evidence type="ECO:0000256" key="3">
    <source>
        <dbReference type="ARBA" id="ARBA00022729"/>
    </source>
</evidence>
<keyword evidence="3 4" id="KW-0732">Signal</keyword>
<keyword evidence="2" id="KW-0813">Transport</keyword>
<evidence type="ECO:0000313" key="6">
    <source>
        <dbReference type="Proteomes" id="UP000199584"/>
    </source>
</evidence>
<evidence type="ECO:0000256" key="1">
    <source>
        <dbReference type="ARBA" id="ARBA00009023"/>
    </source>
</evidence>
<dbReference type="NCBIfam" id="TIGR00787">
    <property type="entry name" value="dctP"/>
    <property type="match status" value="1"/>
</dbReference>
<dbReference type="InterPro" id="IPR004682">
    <property type="entry name" value="TRAP_DctP"/>
</dbReference>
<dbReference type="STRING" id="39060.SAMN05660706_109111"/>
<dbReference type="PANTHER" id="PTHR33376">
    <property type="match status" value="1"/>
</dbReference>
<gene>
    <name evidence="5" type="ORF">SAMN05660706_109111</name>
</gene>
<dbReference type="NCBIfam" id="NF037995">
    <property type="entry name" value="TRAP_S1"/>
    <property type="match status" value="1"/>
</dbReference>
<feature type="chain" id="PRO_5011774011" evidence="4">
    <location>
        <begin position="22"/>
        <end position="343"/>
    </location>
</feature>
<dbReference type="AlphaFoldDB" id="A0A1I6DEN1"/>
<sequence length="343" mass="37867">MQKRLGLVVFSAILVLLMAVAAGCGGGSGGDSNAGGEINEVTLKLAHNAQVNSPIDLGTHKFAELVEQKSSGKMTVEIYPANQLGGNREIIEQTTMGGIDIVVVGLGVFGYLDDRFMMMQVPFLFRSQEQIHEALDGELGNELKESMLENSIYMLDMNWDRLPRQITSNKPIKTIEDMKGQIIRAGATPPIEVFKRMGAEPTKVPLNEMYLAVQQGVVHGVELPTDYIYDYSIYEVNKYCNMLNHTYGTLGVGLSAVTKEKLSAKQLQILEEAAKEAGEYQNELTWNQQADYEEKLAAAGMILVKPDDITPFVEAVKDMIPELEQIWPNAKGMAEKIYAIEAE</sequence>
<keyword evidence="5" id="KW-0675">Receptor</keyword>
<name>A0A1I6DEN1_9FIRM</name>
<accession>A0A1I6DEN1</accession>
<dbReference type="Pfam" id="PF03480">
    <property type="entry name" value="DctP"/>
    <property type="match status" value="1"/>
</dbReference>
<dbReference type="Proteomes" id="UP000199584">
    <property type="component" value="Unassembled WGS sequence"/>
</dbReference>
<reference evidence="6" key="1">
    <citation type="submission" date="2016-10" db="EMBL/GenBank/DDBJ databases">
        <authorList>
            <person name="Varghese N."/>
            <person name="Submissions S."/>
        </authorList>
    </citation>
    <scope>NUCLEOTIDE SEQUENCE [LARGE SCALE GENOMIC DNA]</scope>
    <source>
        <strain evidence="6">DSM 3669</strain>
    </source>
</reference>
<dbReference type="PROSITE" id="PS51257">
    <property type="entry name" value="PROKAR_LIPOPROTEIN"/>
    <property type="match status" value="1"/>
</dbReference>
<dbReference type="InterPro" id="IPR038404">
    <property type="entry name" value="TRAP_DctP_sf"/>
</dbReference>
<dbReference type="EMBL" id="FOYM01000009">
    <property type="protein sequence ID" value="SFR03884.1"/>
    <property type="molecule type" value="Genomic_DNA"/>
</dbReference>
<organism evidence="5 6">
    <name type="scientific">Desulfoscipio geothermicus DSM 3669</name>
    <dbReference type="NCBI Taxonomy" id="1121426"/>
    <lineage>
        <taxon>Bacteria</taxon>
        <taxon>Bacillati</taxon>
        <taxon>Bacillota</taxon>
        <taxon>Clostridia</taxon>
        <taxon>Eubacteriales</taxon>
        <taxon>Desulfallaceae</taxon>
        <taxon>Desulfoscipio</taxon>
    </lineage>
</organism>
<dbReference type="Gene3D" id="3.40.190.170">
    <property type="entry name" value="Bacterial extracellular solute-binding protein, family 7"/>
    <property type="match status" value="1"/>
</dbReference>